<dbReference type="Proteomes" id="UP000248627">
    <property type="component" value="Unassembled WGS sequence"/>
</dbReference>
<dbReference type="OrthoDB" id="4284044at2"/>
<dbReference type="InterPro" id="IPR002372">
    <property type="entry name" value="PQQ_rpt_dom"/>
</dbReference>
<reference evidence="2 3" key="1">
    <citation type="submission" date="2018-01" db="EMBL/GenBank/DDBJ databases">
        <title>Draft genome sequence of Jishengella endophytica.</title>
        <authorList>
            <person name="Sahin N."/>
            <person name="Ay H."/>
            <person name="Saygin H."/>
        </authorList>
    </citation>
    <scope>NUCLEOTIDE SEQUENCE [LARGE SCALE GENOMIC DNA]</scope>
    <source>
        <strain evidence="2 3">DSM 45430</strain>
    </source>
</reference>
<dbReference type="SMART" id="SM00320">
    <property type="entry name" value="WD40"/>
    <property type="match status" value="4"/>
</dbReference>
<dbReference type="RefSeq" id="WP_111244205.1">
    <property type="nucleotide sequence ID" value="NZ_AP023358.1"/>
</dbReference>
<gene>
    <name evidence="2" type="ORF">C1I93_16615</name>
</gene>
<dbReference type="InterPro" id="IPR001680">
    <property type="entry name" value="WD40_rpt"/>
</dbReference>
<organism evidence="2 3">
    <name type="scientific">Micromonospora endophytica</name>
    <dbReference type="NCBI Taxonomy" id="515350"/>
    <lineage>
        <taxon>Bacteria</taxon>
        <taxon>Bacillati</taxon>
        <taxon>Actinomycetota</taxon>
        <taxon>Actinomycetes</taxon>
        <taxon>Micromonosporales</taxon>
        <taxon>Micromonosporaceae</taxon>
        <taxon>Micromonospora</taxon>
    </lineage>
</organism>
<evidence type="ECO:0000259" key="1">
    <source>
        <dbReference type="Pfam" id="PF13360"/>
    </source>
</evidence>
<sequence length="644" mass="70354">MTVVDRLIRLLYVDRVGLLASDIYGRVHLLDDALNVKASSPFVRQGRPLYGLAAAGGWVIGKDRMGGIFRWSLSTLRLVDRIEPAAAVDPSGLLPNEEPSPMSSRGIGVWDGRVFISSGVHRQMLVLDLHTFEVLEIRPNICGDSPMEWACAEHPTRHAVSDKKGNLRFGSFEDGRFDELLKLDDGNIHRVRYDARHDRFWATQDFGEGENADVANGIVVVGLDGVKRDELLFARDDVEFVAFSPDHLRAYAGGFDGELHIFDNSTPRLRIERTVTGFPHQLIDLTVAPNGELYVLCQDGEVLRLDPDGEVITRMRFHRQAVWDLQPAPGDPRTLYCATDSGVAVVRVRDDAVGPMVEVEAEHQTGFGFTRRVAALSDGWLGISRDWKVFRADRDGSARWDRNLPGLPHTVAVHPLGARALVATNAGAVELDVADGTELGTFQVDGLPVWAGVYLPSGDRLLVTRNGVIVTLDGVDGTVRWRFDQGEYPKRAWTQDGRVYIVGDGGLKEVVPGVGVVCRWSKLLSNTVENAVVVDGLVCASSYGMQLAAFDHQDGRLLGLLEDLPDYPKALAVVPDRSGTPFLLVGARSGLLSLYQLDPDRRGVLSKVRDHWLPRRPSEPAVIGRDSGATPAGAVLAAALGGAV</sequence>
<dbReference type="InterPro" id="IPR015943">
    <property type="entry name" value="WD40/YVTN_repeat-like_dom_sf"/>
</dbReference>
<proteinExistence type="predicted"/>
<dbReference type="InterPro" id="IPR011044">
    <property type="entry name" value="Quino_amine_DH_bsu"/>
</dbReference>
<comment type="caution">
    <text evidence="2">The sequence shown here is derived from an EMBL/GenBank/DDBJ whole genome shotgun (WGS) entry which is preliminary data.</text>
</comment>
<dbReference type="AlphaFoldDB" id="A0A2W2C4I1"/>
<name>A0A2W2C4I1_9ACTN</name>
<dbReference type="PANTHER" id="PTHR34512:SF30">
    <property type="entry name" value="OUTER MEMBRANE PROTEIN ASSEMBLY FACTOR BAMB"/>
    <property type="match status" value="1"/>
</dbReference>
<protein>
    <submittedName>
        <fullName evidence="2">WD40 repeat domain-containing protein</fullName>
    </submittedName>
</protein>
<dbReference type="SUPFAM" id="SSF50969">
    <property type="entry name" value="YVTN repeat-like/Quinoprotein amine dehydrogenase"/>
    <property type="match status" value="1"/>
</dbReference>
<dbReference type="PANTHER" id="PTHR34512">
    <property type="entry name" value="CELL SURFACE PROTEIN"/>
    <property type="match status" value="1"/>
</dbReference>
<keyword evidence="3" id="KW-1185">Reference proteome</keyword>
<accession>A0A2W2C4I1</accession>
<dbReference type="Gene3D" id="2.130.10.10">
    <property type="entry name" value="YVTN repeat-like/Quinoprotein amine dehydrogenase"/>
    <property type="match status" value="2"/>
</dbReference>
<dbReference type="EMBL" id="POTX01000106">
    <property type="protein sequence ID" value="PZF94445.1"/>
    <property type="molecule type" value="Genomic_DNA"/>
</dbReference>
<feature type="domain" description="Pyrrolo-quinoline quinone repeat" evidence="1">
    <location>
        <begin position="430"/>
        <end position="505"/>
    </location>
</feature>
<evidence type="ECO:0000313" key="3">
    <source>
        <dbReference type="Proteomes" id="UP000248627"/>
    </source>
</evidence>
<dbReference type="Pfam" id="PF13360">
    <property type="entry name" value="PQQ_2"/>
    <property type="match status" value="1"/>
</dbReference>
<evidence type="ECO:0000313" key="2">
    <source>
        <dbReference type="EMBL" id="PZF94445.1"/>
    </source>
</evidence>